<dbReference type="InterPro" id="IPR004089">
    <property type="entry name" value="MCPsignal_dom"/>
</dbReference>
<name>A0A2V3WTI4_9BACI</name>
<keyword evidence="3 7" id="KW-0472">Membrane</keyword>
<dbReference type="Pfam" id="PF00672">
    <property type="entry name" value="HAMP"/>
    <property type="match status" value="1"/>
</dbReference>
<dbReference type="AlphaFoldDB" id="A0A2V3WTI4"/>
<evidence type="ECO:0000313" key="10">
    <source>
        <dbReference type="EMBL" id="PXW92121.1"/>
    </source>
</evidence>
<dbReference type="PROSITE" id="PS50885">
    <property type="entry name" value="HAMP"/>
    <property type="match status" value="1"/>
</dbReference>
<sequence>MLKSKLRVKFTIATVVLLFVVLSLETVISEIVMRIVSDTLMINVLSSLFSVLIIAVGMYLVTNVLVLKPVGQLMDFAQLLGENKFDERLTVKTQDEFNQLAASFNATAETLAGLTSMLSDQSNRLKEETDVFHGSIDTHTTQTDQLAEQVRVLAEGNQTITADVEQVVSRVGEIASKTKHAQDFVKRTVTLSEDVHKYVKETSGAVSTTKTRSTTVKDNLDQVVRDVEGLEKTSAEISKIIDVISDISAQTNLLALNAAIEAARAGEYGKGFAVVATEVQKLAAQSNQSTEMIQDLIESVQEGIRVIAVDIKMSETETSHMLSSVTDISGYMDKINEKSDTIHQELTEVSADMDQLSRDSQAITETSSHTKQVIALSNQEVSQMVETIDEQQATVQELNSMYQVLHQLSDELDQSIKKLKYETKD</sequence>
<reference evidence="10 11" key="1">
    <citation type="submission" date="2018-05" db="EMBL/GenBank/DDBJ databases">
        <title>Genomic Encyclopedia of Type Strains, Phase IV (KMG-IV): sequencing the most valuable type-strain genomes for metagenomic binning, comparative biology and taxonomic classification.</title>
        <authorList>
            <person name="Goeker M."/>
        </authorList>
    </citation>
    <scope>NUCLEOTIDE SEQUENCE [LARGE SCALE GENOMIC DNA]</scope>
    <source>
        <strain evidence="10 11">DSM 22440</strain>
    </source>
</reference>
<dbReference type="SMART" id="SM00283">
    <property type="entry name" value="MA"/>
    <property type="match status" value="1"/>
</dbReference>
<comment type="subcellular location">
    <subcellularLocation>
        <location evidence="1">Cell membrane</location>
    </subcellularLocation>
</comment>
<evidence type="ECO:0000313" key="11">
    <source>
        <dbReference type="Proteomes" id="UP000247922"/>
    </source>
</evidence>
<dbReference type="Pfam" id="PF00015">
    <property type="entry name" value="MCPsignal"/>
    <property type="match status" value="1"/>
</dbReference>
<dbReference type="InterPro" id="IPR003660">
    <property type="entry name" value="HAMP_dom"/>
</dbReference>
<dbReference type="Gene3D" id="6.10.340.10">
    <property type="match status" value="1"/>
</dbReference>
<dbReference type="PANTHER" id="PTHR32089">
    <property type="entry name" value="METHYL-ACCEPTING CHEMOTAXIS PROTEIN MCPB"/>
    <property type="match status" value="1"/>
</dbReference>
<keyword evidence="2" id="KW-1003">Cell membrane</keyword>
<dbReference type="Gene3D" id="1.10.287.950">
    <property type="entry name" value="Methyl-accepting chemotaxis protein"/>
    <property type="match status" value="1"/>
</dbReference>
<evidence type="ECO:0000259" key="8">
    <source>
        <dbReference type="PROSITE" id="PS50111"/>
    </source>
</evidence>
<evidence type="ECO:0000256" key="6">
    <source>
        <dbReference type="PROSITE-ProRule" id="PRU00284"/>
    </source>
</evidence>
<feature type="domain" description="HAMP" evidence="9">
    <location>
        <begin position="64"/>
        <end position="116"/>
    </location>
</feature>
<gene>
    <name evidence="10" type="ORF">DES38_103137</name>
</gene>
<dbReference type="Proteomes" id="UP000247922">
    <property type="component" value="Unassembled WGS sequence"/>
</dbReference>
<protein>
    <submittedName>
        <fullName evidence="10">Methyl-accepting chemotaxis protein</fullName>
    </submittedName>
</protein>
<keyword evidence="11" id="KW-1185">Reference proteome</keyword>
<evidence type="ECO:0000259" key="9">
    <source>
        <dbReference type="PROSITE" id="PS50885"/>
    </source>
</evidence>
<comment type="caution">
    <text evidence="10">The sequence shown here is derived from an EMBL/GenBank/DDBJ whole genome shotgun (WGS) entry which is preliminary data.</text>
</comment>
<evidence type="ECO:0000256" key="4">
    <source>
        <dbReference type="ARBA" id="ARBA00023224"/>
    </source>
</evidence>
<feature type="transmembrane region" description="Helical" evidence="7">
    <location>
        <begin position="45"/>
        <end position="67"/>
    </location>
</feature>
<dbReference type="EMBL" id="QJJR01000003">
    <property type="protein sequence ID" value="PXW92121.1"/>
    <property type="molecule type" value="Genomic_DNA"/>
</dbReference>
<evidence type="ECO:0000256" key="2">
    <source>
        <dbReference type="ARBA" id="ARBA00022475"/>
    </source>
</evidence>
<evidence type="ECO:0000256" key="3">
    <source>
        <dbReference type="ARBA" id="ARBA00023136"/>
    </source>
</evidence>
<dbReference type="PROSITE" id="PS50111">
    <property type="entry name" value="CHEMOTAXIS_TRANSDUC_2"/>
    <property type="match status" value="1"/>
</dbReference>
<feature type="domain" description="Methyl-accepting transducer" evidence="8">
    <location>
        <begin position="135"/>
        <end position="375"/>
    </location>
</feature>
<evidence type="ECO:0000256" key="5">
    <source>
        <dbReference type="ARBA" id="ARBA00029447"/>
    </source>
</evidence>
<keyword evidence="7" id="KW-0812">Transmembrane</keyword>
<dbReference type="PANTHER" id="PTHR32089:SF112">
    <property type="entry name" value="LYSOZYME-LIKE PROTEIN-RELATED"/>
    <property type="match status" value="1"/>
</dbReference>
<proteinExistence type="inferred from homology"/>
<keyword evidence="7" id="KW-1133">Transmembrane helix</keyword>
<accession>A0A2V3WTI4</accession>
<dbReference type="SMART" id="SM00304">
    <property type="entry name" value="HAMP"/>
    <property type="match status" value="1"/>
</dbReference>
<evidence type="ECO:0000256" key="1">
    <source>
        <dbReference type="ARBA" id="ARBA00004236"/>
    </source>
</evidence>
<dbReference type="GO" id="GO:0007165">
    <property type="term" value="P:signal transduction"/>
    <property type="evidence" value="ECO:0007669"/>
    <property type="project" value="UniProtKB-KW"/>
</dbReference>
<keyword evidence="4 6" id="KW-0807">Transducer</keyword>
<dbReference type="CDD" id="cd06225">
    <property type="entry name" value="HAMP"/>
    <property type="match status" value="1"/>
</dbReference>
<comment type="similarity">
    <text evidence="5">Belongs to the methyl-accepting chemotaxis (MCP) protein family.</text>
</comment>
<dbReference type="SUPFAM" id="SSF58104">
    <property type="entry name" value="Methyl-accepting chemotaxis protein (MCP) signaling domain"/>
    <property type="match status" value="1"/>
</dbReference>
<evidence type="ECO:0000256" key="7">
    <source>
        <dbReference type="SAM" id="Phobius"/>
    </source>
</evidence>
<dbReference type="GO" id="GO:0005886">
    <property type="term" value="C:plasma membrane"/>
    <property type="evidence" value="ECO:0007669"/>
    <property type="project" value="UniProtKB-SubCell"/>
</dbReference>
<organism evidence="10 11">
    <name type="scientific">Streptohalobacillus salinus</name>
    <dbReference type="NCBI Taxonomy" id="621096"/>
    <lineage>
        <taxon>Bacteria</taxon>
        <taxon>Bacillati</taxon>
        <taxon>Bacillota</taxon>
        <taxon>Bacilli</taxon>
        <taxon>Bacillales</taxon>
        <taxon>Bacillaceae</taxon>
        <taxon>Streptohalobacillus</taxon>
    </lineage>
</organism>